<protein>
    <submittedName>
        <fullName evidence="8">Carboxyl-terminal protease</fullName>
    </submittedName>
</protein>
<dbReference type="PANTHER" id="PTHR32060">
    <property type="entry name" value="TAIL-SPECIFIC PROTEASE"/>
    <property type="match status" value="1"/>
</dbReference>
<feature type="region of interest" description="Disordered" evidence="5">
    <location>
        <begin position="299"/>
        <end position="325"/>
    </location>
</feature>
<evidence type="ECO:0000256" key="5">
    <source>
        <dbReference type="SAM" id="MobiDB-lite"/>
    </source>
</evidence>
<proteinExistence type="inferred from homology"/>
<keyword evidence="6" id="KW-1133">Transmembrane helix</keyword>
<dbReference type="GO" id="GO:0004175">
    <property type="term" value="F:endopeptidase activity"/>
    <property type="evidence" value="ECO:0007669"/>
    <property type="project" value="TreeGrafter"/>
</dbReference>
<evidence type="ECO:0000256" key="2">
    <source>
        <dbReference type="ARBA" id="ARBA00022670"/>
    </source>
</evidence>
<dbReference type="CDD" id="cd07560">
    <property type="entry name" value="Peptidase_S41_CPP"/>
    <property type="match status" value="1"/>
</dbReference>
<evidence type="ECO:0000256" key="1">
    <source>
        <dbReference type="ARBA" id="ARBA00009179"/>
    </source>
</evidence>
<evidence type="ECO:0000256" key="4">
    <source>
        <dbReference type="ARBA" id="ARBA00022825"/>
    </source>
</evidence>
<dbReference type="Proteomes" id="UP000693970">
    <property type="component" value="Unassembled WGS sequence"/>
</dbReference>
<dbReference type="InterPro" id="IPR005151">
    <property type="entry name" value="Tail-specific_protease"/>
</dbReference>
<keyword evidence="2 8" id="KW-0645">Protease</keyword>
<dbReference type="InterPro" id="IPR004447">
    <property type="entry name" value="Peptidase_S41A"/>
</dbReference>
<evidence type="ECO:0000259" key="7">
    <source>
        <dbReference type="PROSITE" id="PS50106"/>
    </source>
</evidence>
<dbReference type="GO" id="GO:0006508">
    <property type="term" value="P:proteolysis"/>
    <property type="evidence" value="ECO:0007669"/>
    <property type="project" value="UniProtKB-KW"/>
</dbReference>
<dbReference type="PANTHER" id="PTHR32060:SF22">
    <property type="entry name" value="CARBOXYL-TERMINAL-PROCESSING PEPTIDASE 3, CHLOROPLASTIC"/>
    <property type="match status" value="1"/>
</dbReference>
<feature type="domain" description="PDZ" evidence="7">
    <location>
        <begin position="337"/>
        <end position="380"/>
    </location>
</feature>
<reference evidence="8" key="1">
    <citation type="journal article" date="2021" name="Sci. Rep.">
        <title>Diploid genomic architecture of Nitzschia inconspicua, an elite biomass production diatom.</title>
        <authorList>
            <person name="Oliver A."/>
            <person name="Podell S."/>
            <person name="Pinowska A."/>
            <person name="Traller J.C."/>
            <person name="Smith S.R."/>
            <person name="McClure R."/>
            <person name="Beliaev A."/>
            <person name="Bohutskyi P."/>
            <person name="Hill E.A."/>
            <person name="Rabines A."/>
            <person name="Zheng H."/>
            <person name="Allen L.Z."/>
            <person name="Kuo A."/>
            <person name="Grigoriev I.V."/>
            <person name="Allen A.E."/>
            <person name="Hazlebeck D."/>
            <person name="Allen E.E."/>
        </authorList>
    </citation>
    <scope>NUCLEOTIDE SEQUENCE</scope>
    <source>
        <strain evidence="8">Hildebrandi</strain>
    </source>
</reference>
<keyword evidence="3" id="KW-0378">Hydrolase</keyword>
<evidence type="ECO:0000313" key="9">
    <source>
        <dbReference type="Proteomes" id="UP000693970"/>
    </source>
</evidence>
<organism evidence="8 9">
    <name type="scientific">Nitzschia inconspicua</name>
    <dbReference type="NCBI Taxonomy" id="303405"/>
    <lineage>
        <taxon>Eukaryota</taxon>
        <taxon>Sar</taxon>
        <taxon>Stramenopiles</taxon>
        <taxon>Ochrophyta</taxon>
        <taxon>Bacillariophyta</taxon>
        <taxon>Bacillariophyceae</taxon>
        <taxon>Bacillariophycidae</taxon>
        <taxon>Bacillariales</taxon>
        <taxon>Bacillariaceae</taxon>
        <taxon>Nitzschia</taxon>
    </lineage>
</organism>
<keyword evidence="4" id="KW-0720">Serine protease</keyword>
<sequence>MLRKRVGSLVLFGIVCVWGLSFVCWSSAFSSHWKRSAFPTRNRNRCHRSFPSQRHIQPLCIWNNKEYGNKEKRQSRNDVRGKEGAPRERQRIKDGVALSIAMFVFSGNLFFSAANAQSLETPPQSLSSSTAQTNIALIDYAVGTINTQYYDNSGGAWFNPKDFYLQWKTLQHAAEELEMDTIAQQQQQASQQFSHNSISSLSASTTAVPKSLRNMNIPKEALQLDTREGTIQALKWLVGSLQDPYSKYMTQEELKYEYHGAHDGFLGTGAFVEAPTSRNWNRDRFLAKYEVATTTITSSSYKSSTPMSSSSNNSNNNSNKHHPQKLLSSTRVSNLPVVTAVAPNSPAERAGLVVGDRIVAIGDRDFLGWTRPDIAKTLRSQYNAETYLGVADLTISKPIYAVQQEAAGCSTNGSTRQDRMLPGASSVSPSLPLIGSSSFFPREFVLGYRATKLHLPTKAYEPSFLAWPKSSASIGTSSVAAGISTSTSHGDPVVQYELLTSSSGSIFDHLHSNDVLPDDYKVGYIRLTRFSKLATEGFQQAVQTLEDAGAQSYIIDLRNNYGGIIQEAMLTASSLLRDPHAILCYTLNARGGFTPVDVEQYVVDPRYPGYLLSKESKAAVLQQVQREHPAMFRERSGKIDWDPPSSYASIHEQVTKRGIRRISYVNDQLSELQEQQVASNSFPLNPALRQELLRRKDLVILINEGTASSAEFFTAALHDNGRTVAVVGTKSYGKGLIQHTFPMPDGGGLKLTVGEFLRPSLQHVTNVFDARFDHETGEMSGGGIRPDIYCDSRQGIPGKPSADLCVGVALDVLEETAQSWDWKN</sequence>
<dbReference type="InterPro" id="IPR001478">
    <property type="entry name" value="PDZ"/>
</dbReference>
<evidence type="ECO:0000256" key="3">
    <source>
        <dbReference type="ARBA" id="ARBA00022801"/>
    </source>
</evidence>
<dbReference type="InterPro" id="IPR041489">
    <property type="entry name" value="PDZ_6"/>
</dbReference>
<keyword evidence="6" id="KW-0472">Membrane</keyword>
<dbReference type="PROSITE" id="PS50106">
    <property type="entry name" value="PDZ"/>
    <property type="match status" value="1"/>
</dbReference>
<keyword evidence="9" id="KW-1185">Reference proteome</keyword>
<feature type="transmembrane region" description="Helical" evidence="6">
    <location>
        <begin position="6"/>
        <end position="25"/>
    </location>
</feature>
<dbReference type="EMBL" id="JAGRRH010000016">
    <property type="protein sequence ID" value="KAG7354877.1"/>
    <property type="molecule type" value="Genomic_DNA"/>
</dbReference>
<dbReference type="AlphaFoldDB" id="A0A9K3L3Y1"/>
<dbReference type="GO" id="GO:0008236">
    <property type="term" value="F:serine-type peptidase activity"/>
    <property type="evidence" value="ECO:0007669"/>
    <property type="project" value="UniProtKB-KW"/>
</dbReference>
<gene>
    <name evidence="8" type="ORF">IV203_004233</name>
</gene>
<dbReference type="Pfam" id="PF17820">
    <property type="entry name" value="PDZ_6"/>
    <property type="match status" value="1"/>
</dbReference>
<accession>A0A9K3L3Y1</accession>
<comment type="similarity">
    <text evidence="1">Belongs to the peptidase S41A family.</text>
</comment>
<feature type="compositionally biased region" description="Low complexity" evidence="5">
    <location>
        <begin position="299"/>
        <end position="318"/>
    </location>
</feature>
<evidence type="ECO:0000313" key="8">
    <source>
        <dbReference type="EMBL" id="KAG7354877.1"/>
    </source>
</evidence>
<dbReference type="SMART" id="SM00228">
    <property type="entry name" value="PDZ"/>
    <property type="match status" value="1"/>
</dbReference>
<reference evidence="8" key="2">
    <citation type="submission" date="2021-04" db="EMBL/GenBank/DDBJ databases">
        <authorList>
            <person name="Podell S."/>
        </authorList>
    </citation>
    <scope>NUCLEOTIDE SEQUENCE</scope>
    <source>
        <strain evidence="8">Hildebrandi</strain>
    </source>
</reference>
<dbReference type="OrthoDB" id="43580at2759"/>
<dbReference type="SMART" id="SM00245">
    <property type="entry name" value="TSPc"/>
    <property type="match status" value="1"/>
</dbReference>
<comment type="caution">
    <text evidence="8">The sequence shown here is derived from an EMBL/GenBank/DDBJ whole genome shotgun (WGS) entry which is preliminary data.</text>
</comment>
<name>A0A9K3L3Y1_9STRA</name>
<dbReference type="Pfam" id="PF03572">
    <property type="entry name" value="Peptidase_S41"/>
    <property type="match status" value="1"/>
</dbReference>
<evidence type="ECO:0000256" key="6">
    <source>
        <dbReference type="SAM" id="Phobius"/>
    </source>
</evidence>
<keyword evidence="6" id="KW-0812">Transmembrane</keyword>